<protein>
    <submittedName>
        <fullName evidence="1">SnoaL-like polyketide cyclase</fullName>
    </submittedName>
</protein>
<proteinExistence type="predicted"/>
<accession>A0A521F6Y5</accession>
<sequence length="324" mass="36132">MKGFDPKFKDFPDYIIGITKEIWEDRGIATLHHYYAPDIVVRSPGSVVVGNQGVIAATMATLAEFPDRTLLGEDVIWSGTPEEGMLSSHRLLSTATHLGDGAYGKATGKKLVYRILADCHAINNQINDEWLIRDQGAIVQQMGWDPKEYARDLIAREGGPEACAQPYTPANDQPGPYKGRGNDNEWGQKYADILNRVMSADLSVISAEYDRAVQSEYPRGTTGHSWAPVDRFWMGLRASFPNAEFKIQHQIGRDDPMMPPRAAIRWSLHGKHDGWGVFGTPTGAEVFVLGISHAEFGPWGLRREYTLFDETSVWKQILLKTGDL</sequence>
<dbReference type="OrthoDB" id="2769928at2"/>
<dbReference type="EMBL" id="FXTE01000017">
    <property type="protein sequence ID" value="SMO91955.1"/>
    <property type="molecule type" value="Genomic_DNA"/>
</dbReference>
<organism evidence="1 2">
    <name type="scientific">Ruegeria faecimaris</name>
    <dbReference type="NCBI Taxonomy" id="686389"/>
    <lineage>
        <taxon>Bacteria</taxon>
        <taxon>Pseudomonadati</taxon>
        <taxon>Pseudomonadota</taxon>
        <taxon>Alphaproteobacteria</taxon>
        <taxon>Rhodobacterales</taxon>
        <taxon>Roseobacteraceae</taxon>
        <taxon>Ruegeria</taxon>
    </lineage>
</organism>
<dbReference type="Gene3D" id="3.10.450.50">
    <property type="match status" value="2"/>
</dbReference>
<dbReference type="GO" id="GO:0030638">
    <property type="term" value="P:polyketide metabolic process"/>
    <property type="evidence" value="ECO:0007669"/>
    <property type="project" value="InterPro"/>
</dbReference>
<reference evidence="1 2" key="1">
    <citation type="submission" date="2017-05" db="EMBL/GenBank/DDBJ databases">
        <authorList>
            <person name="Varghese N."/>
            <person name="Submissions S."/>
        </authorList>
    </citation>
    <scope>NUCLEOTIDE SEQUENCE [LARGE SCALE GENOMIC DNA]</scope>
    <source>
        <strain evidence="1 2">DSM 28009</strain>
    </source>
</reference>
<dbReference type="Pfam" id="PF07366">
    <property type="entry name" value="SnoaL"/>
    <property type="match status" value="1"/>
</dbReference>
<dbReference type="AlphaFoldDB" id="A0A521F6Y5"/>
<dbReference type="RefSeq" id="WP_142639913.1">
    <property type="nucleotide sequence ID" value="NZ_FXTE01000017.1"/>
</dbReference>
<dbReference type="Proteomes" id="UP000319555">
    <property type="component" value="Unassembled WGS sequence"/>
</dbReference>
<dbReference type="InterPro" id="IPR032710">
    <property type="entry name" value="NTF2-like_dom_sf"/>
</dbReference>
<evidence type="ECO:0000313" key="1">
    <source>
        <dbReference type="EMBL" id="SMO91955.1"/>
    </source>
</evidence>
<gene>
    <name evidence="1" type="ORF">SAMN06265380_11758</name>
</gene>
<evidence type="ECO:0000313" key="2">
    <source>
        <dbReference type="Proteomes" id="UP000319555"/>
    </source>
</evidence>
<dbReference type="InterPro" id="IPR009959">
    <property type="entry name" value="Cyclase_SnoaL-like"/>
</dbReference>
<name>A0A521F6Y5_9RHOB</name>
<dbReference type="SUPFAM" id="SSF54427">
    <property type="entry name" value="NTF2-like"/>
    <property type="match status" value="2"/>
</dbReference>
<keyword evidence="2" id="KW-1185">Reference proteome</keyword>